<dbReference type="Proteomes" id="UP000439903">
    <property type="component" value="Unassembled WGS sequence"/>
</dbReference>
<dbReference type="AlphaFoldDB" id="A0A8H4ALB6"/>
<sequence>MPKEDCGTSEDQLKIDFDNKVKELRGTRQYKDIGAIYKNLVNDPKFKTIARQKLRKYNERKKIFIITDMT</sequence>
<evidence type="ECO:0000313" key="2">
    <source>
        <dbReference type="Proteomes" id="UP000439903"/>
    </source>
</evidence>
<comment type="caution">
    <text evidence="1">The sequence shown here is derived from an EMBL/GenBank/DDBJ whole genome shotgun (WGS) entry which is preliminary data.</text>
</comment>
<name>A0A8H4ALB6_GIGMA</name>
<organism evidence="1 2">
    <name type="scientific">Gigaspora margarita</name>
    <dbReference type="NCBI Taxonomy" id="4874"/>
    <lineage>
        <taxon>Eukaryota</taxon>
        <taxon>Fungi</taxon>
        <taxon>Fungi incertae sedis</taxon>
        <taxon>Mucoromycota</taxon>
        <taxon>Glomeromycotina</taxon>
        <taxon>Glomeromycetes</taxon>
        <taxon>Diversisporales</taxon>
        <taxon>Gigasporaceae</taxon>
        <taxon>Gigaspora</taxon>
    </lineage>
</organism>
<reference evidence="1 2" key="1">
    <citation type="journal article" date="2019" name="Environ. Microbiol.">
        <title>At the nexus of three kingdoms: the genome of the mycorrhizal fungus Gigaspora margarita provides insights into plant, endobacterial and fungal interactions.</title>
        <authorList>
            <person name="Venice F."/>
            <person name="Ghignone S."/>
            <person name="Salvioli di Fossalunga A."/>
            <person name="Amselem J."/>
            <person name="Novero M."/>
            <person name="Xianan X."/>
            <person name="Sedzielewska Toro K."/>
            <person name="Morin E."/>
            <person name="Lipzen A."/>
            <person name="Grigoriev I.V."/>
            <person name="Henrissat B."/>
            <person name="Martin F.M."/>
            <person name="Bonfante P."/>
        </authorList>
    </citation>
    <scope>NUCLEOTIDE SEQUENCE [LARGE SCALE GENOMIC DNA]</scope>
    <source>
        <strain evidence="1 2">BEG34</strain>
    </source>
</reference>
<evidence type="ECO:0000313" key="1">
    <source>
        <dbReference type="EMBL" id="KAF0508958.1"/>
    </source>
</evidence>
<accession>A0A8H4ALB6</accession>
<gene>
    <name evidence="1" type="ORF">F8M41_018644</name>
</gene>
<keyword evidence="2" id="KW-1185">Reference proteome</keyword>
<proteinExistence type="predicted"/>
<protein>
    <submittedName>
        <fullName evidence="1">Uncharacterized protein</fullName>
    </submittedName>
</protein>
<dbReference type="EMBL" id="WTPW01000460">
    <property type="protein sequence ID" value="KAF0508958.1"/>
    <property type="molecule type" value="Genomic_DNA"/>
</dbReference>